<accession>A0A899NG19</accession>
<evidence type="ECO:0000313" key="2">
    <source>
        <dbReference type="EMBL" id="QSM62376.1"/>
    </source>
</evidence>
<feature type="transmembrane region" description="Helical" evidence="1">
    <location>
        <begin position="12"/>
        <end position="34"/>
    </location>
</feature>
<evidence type="ECO:0000256" key="1">
    <source>
        <dbReference type="SAM" id="Phobius"/>
    </source>
</evidence>
<sequence>MTVHDFVSGASGISPFAIVMLAFFILFFVVACCIPRPSLGLMVAGGIAGLGAIATILWINFA</sequence>
<proteinExistence type="predicted"/>
<keyword evidence="2" id="KW-0614">Plasmid</keyword>
<reference evidence="2" key="1">
    <citation type="submission" date="2020-07" db="EMBL/GenBank/DDBJ databases">
        <title>Persistence and transmission of plasmid-borne blaNDM genes carried by diverse species of Enterobacterium in a Chinese goose farm.</title>
        <authorList>
            <person name="Fang L.-X."/>
            <person name="Cen D.-J."/>
        </authorList>
    </citation>
    <scope>NUCLEOTIDE SEQUENCE</scope>
    <source>
        <strain evidence="2">M2</strain>
        <plasmid evidence="2">pM2-1</plasmid>
    </source>
</reference>
<gene>
    <name evidence="2" type="ORF">EKPLLCFL_00141</name>
</gene>
<keyword evidence="1" id="KW-0812">Transmembrane</keyword>
<dbReference type="AlphaFoldDB" id="A0A899NG19"/>
<protein>
    <submittedName>
        <fullName evidence="2">Uncharacterized protein</fullName>
    </submittedName>
</protein>
<name>A0A899NG19_PROST</name>
<keyword evidence="1" id="KW-0472">Membrane</keyword>
<keyword evidence="1" id="KW-1133">Transmembrane helix</keyword>
<dbReference type="EMBL" id="MT813046">
    <property type="protein sequence ID" value="QSM62376.1"/>
    <property type="molecule type" value="Genomic_DNA"/>
</dbReference>
<geneLocation type="plasmid" evidence="2">
    <name>pM2-1</name>
</geneLocation>
<dbReference type="RefSeq" id="WP_042847147.1">
    <property type="nucleotide sequence ID" value="NZ_CP095444.1"/>
</dbReference>
<organism evidence="2">
    <name type="scientific">Providencia stuartii</name>
    <dbReference type="NCBI Taxonomy" id="588"/>
    <lineage>
        <taxon>Bacteria</taxon>
        <taxon>Pseudomonadati</taxon>
        <taxon>Pseudomonadota</taxon>
        <taxon>Gammaproteobacteria</taxon>
        <taxon>Enterobacterales</taxon>
        <taxon>Morganellaceae</taxon>
        <taxon>Providencia</taxon>
    </lineage>
</organism>
<feature type="transmembrane region" description="Helical" evidence="1">
    <location>
        <begin position="41"/>
        <end position="61"/>
    </location>
</feature>